<gene>
    <name evidence="2" type="ORF">FCALED_LOCUS16780</name>
</gene>
<dbReference type="AlphaFoldDB" id="A0A9N9J423"/>
<dbReference type="GO" id="GO:0004674">
    <property type="term" value="F:protein serine/threonine kinase activity"/>
    <property type="evidence" value="ECO:0007669"/>
    <property type="project" value="TreeGrafter"/>
</dbReference>
<name>A0A9N9J423_9GLOM</name>
<evidence type="ECO:0000313" key="2">
    <source>
        <dbReference type="EMBL" id="CAG8758651.1"/>
    </source>
</evidence>
<dbReference type="EMBL" id="CAJVPQ010021552">
    <property type="protein sequence ID" value="CAG8758651.1"/>
    <property type="molecule type" value="Genomic_DNA"/>
</dbReference>
<dbReference type="Gene3D" id="1.10.510.10">
    <property type="entry name" value="Transferase(Phosphotransferase) domain 1"/>
    <property type="match status" value="2"/>
</dbReference>
<sequence length="235" mass="27511">YAVCLKDTPTKFAVKKFTNDYPEEIIINEIRLMKIVDYHPNIIGFCGVTKFEEEKNYSLILEYANGGTLGKYLRENVKTFKSEWERQLKFARDIARSNFYTKGSRGVIPYMDPKFFENHSYDLTEKSDIYSFGVLCWELTSCSSPFNFETTVDTAIQVKILEGVREKPISTTNGKFVYLYQKCWQHEPDERPNIYQVISELNSVTDSNSEESVRTEETENDEKADHFFDCDITRY</sequence>
<comment type="caution">
    <text evidence="2">The sequence shown here is derived from an EMBL/GenBank/DDBJ whole genome shotgun (WGS) entry which is preliminary data.</text>
</comment>
<dbReference type="SUPFAM" id="SSF56112">
    <property type="entry name" value="Protein kinase-like (PK-like)"/>
    <property type="match status" value="1"/>
</dbReference>
<dbReference type="GO" id="GO:0005524">
    <property type="term" value="F:ATP binding"/>
    <property type="evidence" value="ECO:0007669"/>
    <property type="project" value="InterPro"/>
</dbReference>
<dbReference type="PANTHER" id="PTHR44329">
    <property type="entry name" value="SERINE/THREONINE-PROTEIN KINASE TNNI3K-RELATED"/>
    <property type="match status" value="1"/>
</dbReference>
<accession>A0A9N9J423</accession>
<dbReference type="InterPro" id="IPR001245">
    <property type="entry name" value="Ser-Thr/Tyr_kinase_cat_dom"/>
</dbReference>
<evidence type="ECO:0000259" key="1">
    <source>
        <dbReference type="PROSITE" id="PS50011"/>
    </source>
</evidence>
<proteinExistence type="predicted"/>
<dbReference type="InterPro" id="IPR000719">
    <property type="entry name" value="Prot_kinase_dom"/>
</dbReference>
<dbReference type="PROSITE" id="PS50011">
    <property type="entry name" value="PROTEIN_KINASE_DOM"/>
    <property type="match status" value="1"/>
</dbReference>
<dbReference type="InterPro" id="IPR011009">
    <property type="entry name" value="Kinase-like_dom_sf"/>
</dbReference>
<protein>
    <submittedName>
        <fullName evidence="2">13492_t:CDS:1</fullName>
    </submittedName>
</protein>
<dbReference type="InterPro" id="IPR051681">
    <property type="entry name" value="Ser/Thr_Kinases-Pseudokinases"/>
</dbReference>
<dbReference type="Pfam" id="PF07714">
    <property type="entry name" value="PK_Tyr_Ser-Thr"/>
    <property type="match status" value="1"/>
</dbReference>
<evidence type="ECO:0000313" key="3">
    <source>
        <dbReference type="Proteomes" id="UP000789570"/>
    </source>
</evidence>
<feature type="non-terminal residue" evidence="2">
    <location>
        <position position="1"/>
    </location>
</feature>
<dbReference type="Proteomes" id="UP000789570">
    <property type="component" value="Unassembled WGS sequence"/>
</dbReference>
<dbReference type="Pfam" id="PF00069">
    <property type="entry name" value="Pkinase"/>
    <property type="match status" value="1"/>
</dbReference>
<feature type="domain" description="Protein kinase" evidence="1">
    <location>
        <begin position="1"/>
        <end position="205"/>
    </location>
</feature>
<organism evidence="2 3">
    <name type="scientific">Funneliformis caledonium</name>
    <dbReference type="NCBI Taxonomy" id="1117310"/>
    <lineage>
        <taxon>Eukaryota</taxon>
        <taxon>Fungi</taxon>
        <taxon>Fungi incertae sedis</taxon>
        <taxon>Mucoromycota</taxon>
        <taxon>Glomeromycotina</taxon>
        <taxon>Glomeromycetes</taxon>
        <taxon>Glomerales</taxon>
        <taxon>Glomeraceae</taxon>
        <taxon>Funneliformis</taxon>
    </lineage>
</organism>
<reference evidence="2" key="1">
    <citation type="submission" date="2021-06" db="EMBL/GenBank/DDBJ databases">
        <authorList>
            <person name="Kallberg Y."/>
            <person name="Tangrot J."/>
            <person name="Rosling A."/>
        </authorList>
    </citation>
    <scope>NUCLEOTIDE SEQUENCE</scope>
    <source>
        <strain evidence="2">UK204</strain>
    </source>
</reference>
<keyword evidence="3" id="KW-1185">Reference proteome</keyword>
<dbReference type="OrthoDB" id="10261027at2759"/>
<feature type="non-terminal residue" evidence="2">
    <location>
        <position position="235"/>
    </location>
</feature>